<dbReference type="AlphaFoldDB" id="A0AAE1UEC8"/>
<evidence type="ECO:0000313" key="3">
    <source>
        <dbReference type="Proteomes" id="UP001292094"/>
    </source>
</evidence>
<gene>
    <name evidence="2" type="ORF">Pmani_012744</name>
</gene>
<feature type="signal peptide" evidence="1">
    <location>
        <begin position="1"/>
        <end position="23"/>
    </location>
</feature>
<name>A0AAE1UEC8_9EUCA</name>
<dbReference type="PROSITE" id="PS51257">
    <property type="entry name" value="PROKAR_LIPOPROTEIN"/>
    <property type="match status" value="1"/>
</dbReference>
<comment type="caution">
    <text evidence="2">The sequence shown here is derived from an EMBL/GenBank/DDBJ whole genome shotgun (WGS) entry which is preliminary data.</text>
</comment>
<organism evidence="2 3">
    <name type="scientific">Petrolisthes manimaculis</name>
    <dbReference type="NCBI Taxonomy" id="1843537"/>
    <lineage>
        <taxon>Eukaryota</taxon>
        <taxon>Metazoa</taxon>
        <taxon>Ecdysozoa</taxon>
        <taxon>Arthropoda</taxon>
        <taxon>Crustacea</taxon>
        <taxon>Multicrustacea</taxon>
        <taxon>Malacostraca</taxon>
        <taxon>Eumalacostraca</taxon>
        <taxon>Eucarida</taxon>
        <taxon>Decapoda</taxon>
        <taxon>Pleocyemata</taxon>
        <taxon>Anomura</taxon>
        <taxon>Galatheoidea</taxon>
        <taxon>Porcellanidae</taxon>
        <taxon>Petrolisthes</taxon>
    </lineage>
</organism>
<dbReference type="EMBL" id="JAWZYT010001046">
    <property type="protein sequence ID" value="KAK4316100.1"/>
    <property type="molecule type" value="Genomic_DNA"/>
</dbReference>
<evidence type="ECO:0000256" key="1">
    <source>
        <dbReference type="SAM" id="SignalP"/>
    </source>
</evidence>
<dbReference type="Proteomes" id="UP001292094">
    <property type="component" value="Unassembled WGS sequence"/>
</dbReference>
<keyword evidence="1" id="KW-0732">Signal</keyword>
<evidence type="ECO:0000313" key="2">
    <source>
        <dbReference type="EMBL" id="KAK4316100.1"/>
    </source>
</evidence>
<feature type="chain" id="PRO_5042070131" evidence="1">
    <location>
        <begin position="24"/>
        <end position="233"/>
    </location>
</feature>
<proteinExistence type="predicted"/>
<reference evidence="2" key="1">
    <citation type="submission" date="2023-11" db="EMBL/GenBank/DDBJ databases">
        <title>Genome assemblies of two species of porcelain crab, Petrolisthes cinctipes and Petrolisthes manimaculis (Anomura: Porcellanidae).</title>
        <authorList>
            <person name="Angst P."/>
        </authorList>
    </citation>
    <scope>NUCLEOTIDE SEQUENCE</scope>
    <source>
        <strain evidence="2">PB745_02</strain>
        <tissue evidence="2">Gill</tissue>
    </source>
</reference>
<keyword evidence="3" id="KW-1185">Reference proteome</keyword>
<protein>
    <submittedName>
        <fullName evidence="2">Uncharacterized protein</fullName>
    </submittedName>
</protein>
<sequence length="233" mass="23977">MKWPVRVVLWWVVTVLGCGGGGGVWTVEGDSSSSDSADQPFLPSCTTGGVLECVGGAVGEVWSVKKVRAGAELRRAVRAAGREARGITSLLAPFLSSSSTLLTQVLSLLPGALSAVVSAVSSLVYAAGTGVRVAGSGLGYGGRVVEVLGNGISDASNQVPTVVTLVLTGGTALLTLFPHLQNSVFNTLASAGLVVVGKVANQVRGLVEDDSLWATLLDTLHLFTIRTREDLYL</sequence>
<accession>A0AAE1UEC8</accession>